<dbReference type="InterPro" id="IPR016032">
    <property type="entry name" value="Sig_transdc_resp-reg_C-effctor"/>
</dbReference>
<dbReference type="GO" id="GO:0004016">
    <property type="term" value="F:adenylate cyclase activity"/>
    <property type="evidence" value="ECO:0007669"/>
    <property type="project" value="TreeGrafter"/>
</dbReference>
<comment type="caution">
    <text evidence="4">The sequence shown here is derived from an EMBL/GenBank/DDBJ whole genome shotgun (WGS) entry which is preliminary data.</text>
</comment>
<keyword evidence="2" id="KW-0067">ATP-binding</keyword>
<dbReference type="InterPro" id="IPR036388">
    <property type="entry name" value="WH-like_DNA-bd_sf"/>
</dbReference>
<proteinExistence type="predicted"/>
<organism evidence="4 5">
    <name type="scientific">Nocardioides guangzhouensis</name>
    <dbReference type="NCBI Taxonomy" id="2497878"/>
    <lineage>
        <taxon>Bacteria</taxon>
        <taxon>Bacillati</taxon>
        <taxon>Actinomycetota</taxon>
        <taxon>Actinomycetes</taxon>
        <taxon>Propionibacteriales</taxon>
        <taxon>Nocardioidaceae</taxon>
        <taxon>Nocardioides</taxon>
    </lineage>
</organism>
<protein>
    <recommendedName>
        <fullName evidence="3">HTH luxR-type domain-containing protein</fullName>
    </recommendedName>
</protein>
<accession>A0A4V1XZ18</accession>
<dbReference type="OrthoDB" id="5378762at2"/>
<dbReference type="RefSeq" id="WP_134718002.1">
    <property type="nucleotide sequence ID" value="NZ_SDKM01000018.1"/>
</dbReference>
<dbReference type="SUPFAM" id="SSF48452">
    <property type="entry name" value="TPR-like"/>
    <property type="match status" value="2"/>
</dbReference>
<dbReference type="PRINTS" id="PR00038">
    <property type="entry name" value="HTHLUXR"/>
</dbReference>
<dbReference type="Pfam" id="PF00196">
    <property type="entry name" value="GerE"/>
    <property type="match status" value="1"/>
</dbReference>
<dbReference type="GO" id="GO:0005524">
    <property type="term" value="F:ATP binding"/>
    <property type="evidence" value="ECO:0007669"/>
    <property type="project" value="UniProtKB-KW"/>
</dbReference>
<evidence type="ECO:0000256" key="1">
    <source>
        <dbReference type="ARBA" id="ARBA00022741"/>
    </source>
</evidence>
<dbReference type="GO" id="GO:0006355">
    <property type="term" value="P:regulation of DNA-templated transcription"/>
    <property type="evidence" value="ECO:0007669"/>
    <property type="project" value="InterPro"/>
</dbReference>
<gene>
    <name evidence="4" type="ORF">EKO23_13150</name>
</gene>
<reference evidence="4 5" key="1">
    <citation type="submission" date="2019-01" db="EMBL/GenBank/DDBJ databases">
        <title>Nocardioides guangzhouensis sp. nov., an actinobacterium isolated from soil.</title>
        <authorList>
            <person name="Fu Y."/>
            <person name="Cai Y."/>
            <person name="Lin Z."/>
            <person name="Chen P."/>
        </authorList>
    </citation>
    <scope>NUCLEOTIDE SEQUENCE [LARGE SCALE GENOMIC DNA]</scope>
    <source>
        <strain evidence="4 5">130</strain>
    </source>
</reference>
<dbReference type="Gene3D" id="1.10.10.10">
    <property type="entry name" value="Winged helix-like DNA-binding domain superfamily/Winged helix DNA-binding domain"/>
    <property type="match status" value="1"/>
</dbReference>
<evidence type="ECO:0000259" key="3">
    <source>
        <dbReference type="PROSITE" id="PS50043"/>
    </source>
</evidence>
<name>A0A4V1XZ18_9ACTN</name>
<dbReference type="Pfam" id="PF13191">
    <property type="entry name" value="AAA_16"/>
    <property type="match status" value="1"/>
</dbReference>
<evidence type="ECO:0000313" key="4">
    <source>
        <dbReference type="EMBL" id="RYP85199.1"/>
    </source>
</evidence>
<evidence type="ECO:0000256" key="2">
    <source>
        <dbReference type="ARBA" id="ARBA00022840"/>
    </source>
</evidence>
<feature type="domain" description="HTH luxR-type" evidence="3">
    <location>
        <begin position="882"/>
        <end position="947"/>
    </location>
</feature>
<keyword evidence="1" id="KW-0547">Nucleotide-binding</keyword>
<dbReference type="AlphaFoldDB" id="A0A4V1XZ18"/>
<dbReference type="GO" id="GO:0005737">
    <property type="term" value="C:cytoplasm"/>
    <property type="evidence" value="ECO:0007669"/>
    <property type="project" value="TreeGrafter"/>
</dbReference>
<dbReference type="CDD" id="cd06170">
    <property type="entry name" value="LuxR_C_like"/>
    <property type="match status" value="1"/>
</dbReference>
<dbReference type="PANTHER" id="PTHR16305">
    <property type="entry name" value="TESTICULAR SOLUBLE ADENYLYL CYCLASE"/>
    <property type="match status" value="1"/>
</dbReference>
<dbReference type="SUPFAM" id="SSF52540">
    <property type="entry name" value="P-loop containing nucleoside triphosphate hydrolases"/>
    <property type="match status" value="1"/>
</dbReference>
<evidence type="ECO:0000313" key="5">
    <source>
        <dbReference type="Proteomes" id="UP000295198"/>
    </source>
</evidence>
<dbReference type="Proteomes" id="UP000295198">
    <property type="component" value="Unassembled WGS sequence"/>
</dbReference>
<keyword evidence="5" id="KW-1185">Reference proteome</keyword>
<dbReference type="InterPro" id="IPR027417">
    <property type="entry name" value="P-loop_NTPase"/>
</dbReference>
<dbReference type="SMART" id="SM00421">
    <property type="entry name" value="HTH_LUXR"/>
    <property type="match status" value="1"/>
</dbReference>
<dbReference type="PANTHER" id="PTHR16305:SF35">
    <property type="entry name" value="TRANSCRIPTIONAL ACTIVATOR DOMAIN"/>
    <property type="match status" value="1"/>
</dbReference>
<dbReference type="SUPFAM" id="SSF46894">
    <property type="entry name" value="C-terminal effector domain of the bipartite response regulators"/>
    <property type="match status" value="1"/>
</dbReference>
<dbReference type="GO" id="GO:0003677">
    <property type="term" value="F:DNA binding"/>
    <property type="evidence" value="ECO:0007669"/>
    <property type="project" value="InterPro"/>
</dbReference>
<sequence length="951" mass="102261">MDDRRTQVIRGRDELLALAGQRLTAALDGAGGLVLVSGEAGIGKTRLLQALQERAGEQGFALWSAAAFPQDVELSAGLLLELGHAMARSESTEVAARGRDLVADLVDVGASSTGDAHRRRRLLVLDAVERLAALANGPALLSLEDLHWCDELSLEIVGHLARRLPDLPMCVVGTLRTDELHQDSPARAWRSRVLLQRLAQELHVPALDRGQGAQMVRDLVPGGAPSRRLIELVQRRSGGVPLHVEELVNAATQGRLTPSSRYVPETLAEAVQQRFDALSPPARDIAVAAAVVRRSCDLDLLAEVAGTSHDPAAAGLDELVDRHLVVEEAPGWFGFRHALIRDAVEGVAPRALRRALHARVADVARRRGQLGGDAYRSAHHEEAGQYDEAVDAASAAALRASTLSAHQDALDLLNRAVRCLRAPDDPRRADLLARRAVEAAATDHNARAAEDFEEARRLRTAAGDPVGAAALVARLVAVRHLLGDPLEDRVALLRAALRTVEGRDEPEAQRVRADLLAGEAAAYLVDDRLDEALRAAETALEAVALQDEQARLDTVITAGTVEVFAGRDGWGRLEEATRAARELGLEAEAARGYRMLGSSASTLVEYDRAERWLSEGVEYAARTQQWNHRHYMASHQAHVWWCRGRWDAAVVEAQQLLADDEGGITTRIIALHALGFVALGRGRYDAAVTALGEARASGEDMRELQRFSPALWGLAEIAVLTGDAAAAVTLTGAGFDASHEILEAANLFPFLVTGTRARLAAQDPSGAQEWADRVSADLVARGVPGTLPAVDHAAGLIQLAAGRTGKARELLGRARADWAARQRWWEGQWCALDLARCAVASNRRTEAAALVEEVREAATAVGSTPLLEAAAAIGSRLDHHDAPQAWSPLTQREFEVARLVARGLTNREIAEELRITARTAGSHLEHIRAKLGVSRRSEIAAWATATEGSPS</sequence>
<dbReference type="EMBL" id="SDKM01000018">
    <property type="protein sequence ID" value="RYP85199.1"/>
    <property type="molecule type" value="Genomic_DNA"/>
</dbReference>
<dbReference type="Gene3D" id="1.25.40.10">
    <property type="entry name" value="Tetratricopeptide repeat domain"/>
    <property type="match status" value="1"/>
</dbReference>
<dbReference type="PROSITE" id="PS50043">
    <property type="entry name" value="HTH_LUXR_2"/>
    <property type="match status" value="1"/>
</dbReference>
<dbReference type="InterPro" id="IPR041664">
    <property type="entry name" value="AAA_16"/>
</dbReference>
<dbReference type="InterPro" id="IPR011990">
    <property type="entry name" value="TPR-like_helical_dom_sf"/>
</dbReference>
<dbReference type="InterPro" id="IPR000792">
    <property type="entry name" value="Tscrpt_reg_LuxR_C"/>
</dbReference>